<dbReference type="InterPro" id="IPR005616">
    <property type="entry name" value="CcmH/CycL/Ccl2/NrfF_N"/>
</dbReference>
<dbReference type="InterPro" id="IPR038297">
    <property type="entry name" value="CcmH/CycL/NrfF/Ccl2_sf"/>
</dbReference>
<sequence>MLRRLAPLLLLLATALPLPAVQPDEVLADPALESRARYLSRELRCPVCQGENIDDSGAAVARDLRLLVRERLMAGDTDSQVLDYIAARYGEYVLFSPRGRGANLILYATGPVVLLIALGGVLIWFRRRTAAQPAPLSAEEEARLRRIMAEPDQITPSGAPRSPR</sequence>
<keyword evidence="5" id="KW-0201">Cytochrome c-type biogenesis</keyword>
<evidence type="ECO:0000256" key="3">
    <source>
        <dbReference type="ARBA" id="ARBA00022723"/>
    </source>
</evidence>
<dbReference type="CDD" id="cd16378">
    <property type="entry name" value="CcmH_N"/>
    <property type="match status" value="1"/>
</dbReference>
<gene>
    <name evidence="9" type="ORF">D2T33_14930</name>
</gene>
<feature type="signal peptide" evidence="7">
    <location>
        <begin position="1"/>
        <end position="20"/>
    </location>
</feature>
<protein>
    <recommendedName>
        <fullName evidence="7">Cytochrome c-type biogenesis protein</fullName>
    </recommendedName>
</protein>
<dbReference type="Gene3D" id="1.10.8.640">
    <property type="entry name" value="Cytochrome C biogenesis protein"/>
    <property type="match status" value="1"/>
</dbReference>
<feature type="chain" id="PRO_5018818526" description="Cytochrome c-type biogenesis protein" evidence="7">
    <location>
        <begin position="21"/>
        <end position="164"/>
    </location>
</feature>
<keyword evidence="2 7" id="KW-0349">Heme</keyword>
<evidence type="ECO:0000256" key="4">
    <source>
        <dbReference type="ARBA" id="ARBA00022729"/>
    </source>
</evidence>
<dbReference type="PANTHER" id="PTHR47870:SF1">
    <property type="entry name" value="CYTOCHROME C-TYPE BIOGENESIS PROTEIN CCMH"/>
    <property type="match status" value="1"/>
</dbReference>
<dbReference type="EMBL" id="SAUW01000016">
    <property type="protein sequence ID" value="RWR08851.1"/>
    <property type="molecule type" value="Genomic_DNA"/>
</dbReference>
<evidence type="ECO:0000256" key="2">
    <source>
        <dbReference type="ARBA" id="ARBA00022617"/>
    </source>
</evidence>
<feature type="transmembrane region" description="Helical" evidence="7">
    <location>
        <begin position="104"/>
        <end position="125"/>
    </location>
</feature>
<dbReference type="GO" id="GO:0017004">
    <property type="term" value="P:cytochrome complex assembly"/>
    <property type="evidence" value="ECO:0007669"/>
    <property type="project" value="UniProtKB-KW"/>
</dbReference>
<name>A0A443IQK7_9RHOB</name>
<dbReference type="PANTHER" id="PTHR47870">
    <property type="entry name" value="CYTOCHROME C-TYPE BIOGENESIS PROTEIN CCMH"/>
    <property type="match status" value="1"/>
</dbReference>
<dbReference type="AlphaFoldDB" id="A0A443IQK7"/>
<dbReference type="GO" id="GO:0005886">
    <property type="term" value="C:plasma membrane"/>
    <property type="evidence" value="ECO:0007669"/>
    <property type="project" value="TreeGrafter"/>
</dbReference>
<keyword evidence="7" id="KW-0472">Membrane</keyword>
<evidence type="ECO:0000256" key="6">
    <source>
        <dbReference type="ARBA" id="ARBA00023004"/>
    </source>
</evidence>
<dbReference type="Pfam" id="PF03918">
    <property type="entry name" value="CcmH"/>
    <property type="match status" value="1"/>
</dbReference>
<evidence type="ECO:0000313" key="10">
    <source>
        <dbReference type="Proteomes" id="UP000285710"/>
    </source>
</evidence>
<feature type="domain" description="CcmH/CycL/Ccl2/NrfF N-terminal" evidence="8">
    <location>
        <begin position="9"/>
        <end position="148"/>
    </location>
</feature>
<dbReference type="InterPro" id="IPR051263">
    <property type="entry name" value="C-type_cytochrome_biogenesis"/>
</dbReference>
<evidence type="ECO:0000313" key="9">
    <source>
        <dbReference type="EMBL" id="RWR08851.1"/>
    </source>
</evidence>
<keyword evidence="10" id="KW-1185">Reference proteome</keyword>
<evidence type="ECO:0000256" key="5">
    <source>
        <dbReference type="ARBA" id="ARBA00022748"/>
    </source>
</evidence>
<comment type="similarity">
    <text evidence="1 7">Belongs to the CcmH/CycL/Ccl2/NrfF family.</text>
</comment>
<dbReference type="RefSeq" id="WP_128270291.1">
    <property type="nucleotide sequence ID" value="NZ_SAUW01000016.1"/>
</dbReference>
<keyword evidence="7" id="KW-1133">Transmembrane helix</keyword>
<evidence type="ECO:0000256" key="1">
    <source>
        <dbReference type="ARBA" id="ARBA00010342"/>
    </source>
</evidence>
<evidence type="ECO:0000259" key="8">
    <source>
        <dbReference type="Pfam" id="PF03918"/>
    </source>
</evidence>
<evidence type="ECO:0000256" key="7">
    <source>
        <dbReference type="RuleBase" id="RU364112"/>
    </source>
</evidence>
<dbReference type="GO" id="GO:0046872">
    <property type="term" value="F:metal ion binding"/>
    <property type="evidence" value="ECO:0007669"/>
    <property type="project" value="UniProtKB-KW"/>
</dbReference>
<comment type="caution">
    <text evidence="9">The sequence shown here is derived from an EMBL/GenBank/DDBJ whole genome shotgun (WGS) entry which is preliminary data.</text>
</comment>
<reference evidence="9 10" key="1">
    <citation type="submission" date="2019-01" db="EMBL/GenBank/DDBJ databases">
        <title>Sinorhodobacter populi sp. nov. isolated from the symptomatic bark tissue of Populus euramericana canker.</title>
        <authorList>
            <person name="Xu G."/>
        </authorList>
    </citation>
    <scope>NUCLEOTIDE SEQUENCE [LARGE SCALE GENOMIC DNA]</scope>
    <source>
        <strain evidence="9 10">2D-5</strain>
    </source>
</reference>
<organism evidence="9 10">
    <name type="scientific">Paenirhodobacter populi</name>
    <dbReference type="NCBI Taxonomy" id="2306993"/>
    <lineage>
        <taxon>Bacteria</taxon>
        <taxon>Pseudomonadati</taxon>
        <taxon>Pseudomonadota</taxon>
        <taxon>Alphaproteobacteria</taxon>
        <taxon>Rhodobacterales</taxon>
        <taxon>Rhodobacter group</taxon>
        <taxon>Paenirhodobacter</taxon>
    </lineage>
</organism>
<keyword evidence="6 7" id="KW-0408">Iron</keyword>
<keyword evidence="4 7" id="KW-0732">Signal</keyword>
<accession>A0A443IQK7</accession>
<comment type="function">
    <text evidence="7">Possible subunit of a heme lyase.</text>
</comment>
<keyword evidence="3 7" id="KW-0479">Metal-binding</keyword>
<reference evidence="9 10" key="2">
    <citation type="submission" date="2019-01" db="EMBL/GenBank/DDBJ databases">
        <authorList>
            <person name="Li Y."/>
        </authorList>
    </citation>
    <scope>NUCLEOTIDE SEQUENCE [LARGE SCALE GENOMIC DNA]</scope>
    <source>
        <strain evidence="9 10">2D-5</strain>
    </source>
</reference>
<keyword evidence="7" id="KW-0812">Transmembrane</keyword>
<proteinExistence type="inferred from homology"/>
<dbReference type="Proteomes" id="UP000285710">
    <property type="component" value="Unassembled WGS sequence"/>
</dbReference>